<accession>A0ABW4IFF1</accession>
<feature type="signal peptide" evidence="6">
    <location>
        <begin position="1"/>
        <end position="18"/>
    </location>
</feature>
<evidence type="ECO:0000313" key="8">
    <source>
        <dbReference type="EMBL" id="MFD1630754.1"/>
    </source>
</evidence>
<dbReference type="PROSITE" id="PS50005">
    <property type="entry name" value="TPR"/>
    <property type="match status" value="1"/>
</dbReference>
<protein>
    <submittedName>
        <fullName evidence="8">OmpA family protein</fullName>
    </submittedName>
</protein>
<dbReference type="EMBL" id="JBHUDG010000019">
    <property type="protein sequence ID" value="MFD1630754.1"/>
    <property type="molecule type" value="Genomic_DNA"/>
</dbReference>
<dbReference type="InterPro" id="IPR011659">
    <property type="entry name" value="WD40"/>
</dbReference>
<dbReference type="InterPro" id="IPR019734">
    <property type="entry name" value="TPR_rpt"/>
</dbReference>
<dbReference type="PROSITE" id="PS51123">
    <property type="entry name" value="OMPA_2"/>
    <property type="match status" value="1"/>
</dbReference>
<dbReference type="Gene3D" id="2.120.10.30">
    <property type="entry name" value="TolB, C-terminal domain"/>
    <property type="match status" value="1"/>
</dbReference>
<gene>
    <name evidence="8" type="ORF">ACFSAH_12765</name>
</gene>
<comment type="caution">
    <text evidence="8">The sequence shown here is derived from an EMBL/GenBank/DDBJ whole genome shotgun (WGS) entry which is preliminary data.</text>
</comment>
<reference evidence="9" key="1">
    <citation type="journal article" date="2019" name="Int. J. Syst. Evol. Microbiol.">
        <title>The Global Catalogue of Microorganisms (GCM) 10K type strain sequencing project: providing services to taxonomists for standard genome sequencing and annotation.</title>
        <authorList>
            <consortium name="The Broad Institute Genomics Platform"/>
            <consortium name="The Broad Institute Genome Sequencing Center for Infectious Disease"/>
            <person name="Wu L."/>
            <person name="Ma J."/>
        </authorList>
    </citation>
    <scope>NUCLEOTIDE SEQUENCE [LARGE SCALE GENOMIC DNA]</scope>
    <source>
        <strain evidence="9">CCUG 53762</strain>
    </source>
</reference>
<comment type="subcellular location">
    <subcellularLocation>
        <location evidence="1">Cell outer membrane</location>
    </subcellularLocation>
</comment>
<dbReference type="PRINTS" id="PR01021">
    <property type="entry name" value="OMPADOMAIN"/>
</dbReference>
<evidence type="ECO:0000256" key="3">
    <source>
        <dbReference type="ARBA" id="ARBA00023237"/>
    </source>
</evidence>
<dbReference type="InterPro" id="IPR036737">
    <property type="entry name" value="OmpA-like_sf"/>
</dbReference>
<evidence type="ECO:0000256" key="1">
    <source>
        <dbReference type="ARBA" id="ARBA00004442"/>
    </source>
</evidence>
<dbReference type="PANTHER" id="PTHR30329">
    <property type="entry name" value="STATOR ELEMENT OF FLAGELLAR MOTOR COMPLEX"/>
    <property type="match status" value="1"/>
</dbReference>
<feature type="repeat" description="TPR" evidence="4">
    <location>
        <begin position="63"/>
        <end position="96"/>
    </location>
</feature>
<dbReference type="CDD" id="cd15482">
    <property type="entry name" value="Sialidase_non-viral"/>
    <property type="match status" value="1"/>
</dbReference>
<dbReference type="InterPro" id="IPR050330">
    <property type="entry name" value="Bact_OuterMem_StrucFunc"/>
</dbReference>
<keyword evidence="4" id="KW-0802">TPR repeat</keyword>
<dbReference type="SUPFAM" id="SSF82171">
    <property type="entry name" value="DPP6 N-terminal domain-like"/>
    <property type="match status" value="1"/>
</dbReference>
<sequence length="634" mass="71792">MKALLTFALISINLVLFAQVNYSTKNRSAIKSFEKAQSLLDLNDFLNAQKELDLAIKQDVKFSEAYHLKADIYRFQGDFLNAKSLYKKAFDIAPELGIDRYFYLAEVELKTGDYNEAIKHFNIFSTKSNLKPEKVILVEKYLKDCDFALNAIKKPVSFTPINLGDAINTVQHEYMPAVTPDEQILIFTRQINNNEDFYSSVKKDGKWQTAQYLSNNINTPEYNEGAQCISSDGQFLFFTGCNRPDGLGRCDIYVSQKEGDNWSKPVNLGSPINTSGWESQPSLSADGRTLYFVSDRKGGYGSYDIWKSTLDENGKWQVPINLGSNVNTPYDEQSPFIHPDNETLYFSSNGWPGMGNKDLFVSRLDSTGNWGKAKNFGYPINTYGEESGLTVNANGTTAFFSSNNFNGKGGFDIYSFDLPSEIRPQSVNYIKGKVYDAKNKKPLNALVEILDLKTGESLYAGYADKINGTFMTILPNKKTYSLNVFDDGYLFFTENFSTEKYPKDKPIYLDVPMNKIAIGEKVVLKNIFFDTNKYDLKDDSKTELGILIDFLNENKNIKIELRGHTDNDGHEKTNQVLSENRAKTVYDYLIEKGVLQKRLQYKGFGESSPIDNNSTPEGKANNRRTEFVIIDILK</sequence>
<evidence type="ECO:0000313" key="9">
    <source>
        <dbReference type="Proteomes" id="UP001597118"/>
    </source>
</evidence>
<evidence type="ECO:0000256" key="5">
    <source>
        <dbReference type="PROSITE-ProRule" id="PRU00473"/>
    </source>
</evidence>
<dbReference type="SMART" id="SM00028">
    <property type="entry name" value="TPR"/>
    <property type="match status" value="2"/>
</dbReference>
<evidence type="ECO:0000256" key="2">
    <source>
        <dbReference type="ARBA" id="ARBA00023136"/>
    </source>
</evidence>
<dbReference type="Pfam" id="PF00691">
    <property type="entry name" value="OmpA"/>
    <property type="match status" value="1"/>
</dbReference>
<dbReference type="InterPro" id="IPR006665">
    <property type="entry name" value="OmpA-like"/>
</dbReference>
<feature type="domain" description="OmpA-like" evidence="7">
    <location>
        <begin position="518"/>
        <end position="633"/>
    </location>
</feature>
<keyword evidence="3" id="KW-0998">Cell outer membrane</keyword>
<dbReference type="Gene3D" id="1.25.40.10">
    <property type="entry name" value="Tetratricopeptide repeat domain"/>
    <property type="match status" value="1"/>
</dbReference>
<dbReference type="Pfam" id="PF07676">
    <property type="entry name" value="PD40"/>
    <property type="match status" value="3"/>
</dbReference>
<dbReference type="CDD" id="cd07185">
    <property type="entry name" value="OmpA_C-like"/>
    <property type="match status" value="1"/>
</dbReference>
<dbReference type="RefSeq" id="WP_379663130.1">
    <property type="nucleotide sequence ID" value="NZ_JBHUDG010000019.1"/>
</dbReference>
<evidence type="ECO:0000256" key="4">
    <source>
        <dbReference type="PROSITE-ProRule" id="PRU00339"/>
    </source>
</evidence>
<dbReference type="SUPFAM" id="SSF48452">
    <property type="entry name" value="TPR-like"/>
    <property type="match status" value="1"/>
</dbReference>
<dbReference type="InterPro" id="IPR006664">
    <property type="entry name" value="OMP_bac"/>
</dbReference>
<evidence type="ECO:0000259" key="7">
    <source>
        <dbReference type="PROSITE" id="PS51123"/>
    </source>
</evidence>
<proteinExistence type="predicted"/>
<evidence type="ECO:0000256" key="6">
    <source>
        <dbReference type="SAM" id="SignalP"/>
    </source>
</evidence>
<organism evidence="8 9">
    <name type="scientific">Pseudopedobacter beijingensis</name>
    <dbReference type="NCBI Taxonomy" id="1207056"/>
    <lineage>
        <taxon>Bacteria</taxon>
        <taxon>Pseudomonadati</taxon>
        <taxon>Bacteroidota</taxon>
        <taxon>Sphingobacteriia</taxon>
        <taxon>Sphingobacteriales</taxon>
        <taxon>Sphingobacteriaceae</taxon>
        <taxon>Pseudopedobacter</taxon>
    </lineage>
</organism>
<dbReference type="Gene3D" id="3.30.1330.60">
    <property type="entry name" value="OmpA-like domain"/>
    <property type="match status" value="1"/>
</dbReference>
<dbReference type="InterPro" id="IPR011990">
    <property type="entry name" value="TPR-like_helical_dom_sf"/>
</dbReference>
<dbReference type="PANTHER" id="PTHR30329:SF21">
    <property type="entry name" value="LIPOPROTEIN YIAD-RELATED"/>
    <property type="match status" value="1"/>
</dbReference>
<feature type="chain" id="PRO_5046440399" evidence="6">
    <location>
        <begin position="19"/>
        <end position="634"/>
    </location>
</feature>
<keyword evidence="9" id="KW-1185">Reference proteome</keyword>
<keyword evidence="2 5" id="KW-0472">Membrane</keyword>
<name>A0ABW4IFF1_9SPHI</name>
<dbReference type="SUPFAM" id="SSF103088">
    <property type="entry name" value="OmpA-like"/>
    <property type="match status" value="1"/>
</dbReference>
<dbReference type="InterPro" id="IPR011042">
    <property type="entry name" value="6-blade_b-propeller_TolB-like"/>
</dbReference>
<dbReference type="Proteomes" id="UP001597118">
    <property type="component" value="Unassembled WGS sequence"/>
</dbReference>
<keyword evidence="6" id="KW-0732">Signal</keyword>
<dbReference type="Pfam" id="PF13181">
    <property type="entry name" value="TPR_8"/>
    <property type="match status" value="1"/>
</dbReference>